<comment type="caution">
    <text evidence="3">The sequence shown here is derived from an EMBL/GenBank/DDBJ whole genome shotgun (WGS) entry which is preliminary data.</text>
</comment>
<dbReference type="Pfam" id="PF07859">
    <property type="entry name" value="Abhydrolase_3"/>
    <property type="match status" value="1"/>
</dbReference>
<organism evidence="3 4">
    <name type="scientific">Microbacterium sediminis</name>
    <dbReference type="NCBI Taxonomy" id="904291"/>
    <lineage>
        <taxon>Bacteria</taxon>
        <taxon>Bacillati</taxon>
        <taxon>Actinomycetota</taxon>
        <taxon>Actinomycetes</taxon>
        <taxon>Micrococcales</taxon>
        <taxon>Microbacteriaceae</taxon>
        <taxon>Microbacterium</taxon>
    </lineage>
</organism>
<proteinExistence type="predicted"/>
<sequence length="300" mass="32443">MELNRVLPELRGPMKRAQVSMPRWLVRIAVRLLIVPRSEAVRVTRARAGAATVRVYVPTGARGGGGLLWIHGGGLLFGDAKQDEALCLSTAERLGLVVVSANYRFAPEHPFPAAHDDVRGAWHWFLDHADELGVDPRRIVVGGESAGGGLAAALVQRLHDDGGVQPCGQWLFAPMLDDRTAARRELDAERHFVWDNEANREGWSGYLGTSPGADAVPAYAAPARRTDLSGLPPAFLTWGDIELFAAEDRAYAEALRGAGVPVTTDVVEGAPHGFENWARTTPAARALLDRAQEWLRAATA</sequence>
<keyword evidence="1" id="KW-0378">Hydrolase</keyword>
<keyword evidence="4" id="KW-1185">Reference proteome</keyword>
<dbReference type="InterPro" id="IPR050300">
    <property type="entry name" value="GDXG_lipolytic_enzyme"/>
</dbReference>
<dbReference type="Gene3D" id="3.40.50.1820">
    <property type="entry name" value="alpha/beta hydrolase"/>
    <property type="match status" value="1"/>
</dbReference>
<evidence type="ECO:0000313" key="4">
    <source>
        <dbReference type="Proteomes" id="UP000093355"/>
    </source>
</evidence>
<evidence type="ECO:0000256" key="1">
    <source>
        <dbReference type="ARBA" id="ARBA00022801"/>
    </source>
</evidence>
<dbReference type="STRING" id="904291.A7J15_10265"/>
<dbReference type="EMBL" id="LXMD01000028">
    <property type="protein sequence ID" value="OCG72876.1"/>
    <property type="molecule type" value="Genomic_DNA"/>
</dbReference>
<dbReference type="PANTHER" id="PTHR48081:SF8">
    <property type="entry name" value="ALPHA_BETA HYDROLASE FOLD-3 DOMAIN-CONTAINING PROTEIN-RELATED"/>
    <property type="match status" value="1"/>
</dbReference>
<gene>
    <name evidence="3" type="ORF">A7J15_10265</name>
</gene>
<reference evidence="3 4" key="1">
    <citation type="submission" date="2016-05" db="EMBL/GenBank/DDBJ databases">
        <authorList>
            <person name="Lavstsen T."/>
            <person name="Jespersen J.S."/>
        </authorList>
    </citation>
    <scope>NUCLEOTIDE SEQUENCE [LARGE SCALE GENOMIC DNA]</scope>
    <source>
        <strain evidence="3 4">YLB-01</strain>
    </source>
</reference>
<feature type="domain" description="Alpha/beta hydrolase fold-3" evidence="2">
    <location>
        <begin position="67"/>
        <end position="275"/>
    </location>
</feature>
<evidence type="ECO:0000313" key="3">
    <source>
        <dbReference type="EMBL" id="OCG72876.1"/>
    </source>
</evidence>
<evidence type="ECO:0000259" key="2">
    <source>
        <dbReference type="Pfam" id="PF07859"/>
    </source>
</evidence>
<dbReference type="SUPFAM" id="SSF53474">
    <property type="entry name" value="alpha/beta-Hydrolases"/>
    <property type="match status" value="1"/>
</dbReference>
<dbReference type="GO" id="GO:0016787">
    <property type="term" value="F:hydrolase activity"/>
    <property type="evidence" value="ECO:0007669"/>
    <property type="project" value="UniProtKB-KW"/>
</dbReference>
<dbReference type="AlphaFoldDB" id="A0A1B9N8F0"/>
<protein>
    <submittedName>
        <fullName evidence="3">Esterase</fullName>
    </submittedName>
</protein>
<dbReference type="PANTHER" id="PTHR48081">
    <property type="entry name" value="AB HYDROLASE SUPERFAMILY PROTEIN C4A8.06C"/>
    <property type="match status" value="1"/>
</dbReference>
<dbReference type="InterPro" id="IPR013094">
    <property type="entry name" value="AB_hydrolase_3"/>
</dbReference>
<dbReference type="InterPro" id="IPR029058">
    <property type="entry name" value="AB_hydrolase_fold"/>
</dbReference>
<name>A0A1B9N8F0_9MICO</name>
<accession>A0A1B9N8F0</accession>
<dbReference type="Proteomes" id="UP000093355">
    <property type="component" value="Unassembled WGS sequence"/>
</dbReference>